<keyword evidence="1 2" id="KW-0413">Isomerase</keyword>
<reference evidence="2 3" key="1">
    <citation type="submission" date="2020-02" db="EMBL/GenBank/DDBJ databases">
        <title>Sequencing the genomes of 1000 actinobacteria strains.</title>
        <authorList>
            <person name="Klenk H.-P."/>
        </authorList>
    </citation>
    <scope>NUCLEOTIDE SEQUENCE [LARGE SCALE GENOMIC DNA]</scope>
    <source>
        <strain evidence="2 3">DSM 19609</strain>
    </source>
</reference>
<dbReference type="Proteomes" id="UP000749311">
    <property type="component" value="Unassembled WGS sequence"/>
</dbReference>
<dbReference type="Pfam" id="PF00121">
    <property type="entry name" value="TIM"/>
    <property type="match status" value="1"/>
</dbReference>
<dbReference type="PROSITE" id="PS51440">
    <property type="entry name" value="TIM_2"/>
    <property type="match status" value="1"/>
</dbReference>
<dbReference type="InterPro" id="IPR035990">
    <property type="entry name" value="TIM_sf"/>
</dbReference>
<name>A0ABX0SMI8_9ACTN</name>
<organism evidence="2 3">
    <name type="scientific">Brooklawnia cerclae</name>
    <dbReference type="NCBI Taxonomy" id="349934"/>
    <lineage>
        <taxon>Bacteria</taxon>
        <taxon>Bacillati</taxon>
        <taxon>Actinomycetota</taxon>
        <taxon>Actinomycetes</taxon>
        <taxon>Propionibacteriales</taxon>
        <taxon>Propionibacteriaceae</taxon>
        <taxon>Brooklawnia</taxon>
    </lineage>
</organism>
<dbReference type="EMBL" id="JAAMOZ010000001">
    <property type="protein sequence ID" value="NIH57952.1"/>
    <property type="molecule type" value="Genomic_DNA"/>
</dbReference>
<evidence type="ECO:0000313" key="3">
    <source>
        <dbReference type="Proteomes" id="UP000749311"/>
    </source>
</evidence>
<protein>
    <submittedName>
        <fullName evidence="2">Triosephosphate isomerase</fullName>
        <ecNumber evidence="2">5.3.1.1</ecNumber>
    </submittedName>
</protein>
<comment type="caution">
    <text evidence="2">The sequence shown here is derived from an EMBL/GenBank/DDBJ whole genome shotgun (WGS) entry which is preliminary data.</text>
</comment>
<dbReference type="InterPro" id="IPR013785">
    <property type="entry name" value="Aldolase_TIM"/>
</dbReference>
<dbReference type="InterPro" id="IPR000652">
    <property type="entry name" value="Triosephosphate_isomerase"/>
</dbReference>
<evidence type="ECO:0000256" key="1">
    <source>
        <dbReference type="ARBA" id="ARBA00023235"/>
    </source>
</evidence>
<dbReference type="EC" id="5.3.1.1" evidence="2"/>
<dbReference type="GO" id="GO:0004807">
    <property type="term" value="F:triose-phosphate isomerase activity"/>
    <property type="evidence" value="ECO:0007669"/>
    <property type="project" value="UniProtKB-EC"/>
</dbReference>
<proteinExistence type="predicted"/>
<dbReference type="Gene3D" id="3.20.20.70">
    <property type="entry name" value="Aldolase class I"/>
    <property type="match status" value="1"/>
</dbReference>
<keyword evidence="3" id="KW-1185">Reference proteome</keyword>
<evidence type="ECO:0000313" key="2">
    <source>
        <dbReference type="EMBL" id="NIH57952.1"/>
    </source>
</evidence>
<sequence length="245" mass="25978">MTRHVRAPFFEIGVKNYLYGDAVLELARVADEEAGRYDVDVLFIAPLVELRRVCEHTSRLIVLAPHMDLIDPGRGLSKILPESVRAVGAAGVVMNHIEDPMSIGMLRRSIERARELGLLSFVCADSIEEAEALARFRPDVINPEPSDRIGTSGGVPLGFAADSTRAVHAVSPQTLVEQAAGITSPEDVHALIASGADGVGVASGIVAAPDPVRAARDMIGALAHARDQRIAGTVPASERNACHGD</sequence>
<dbReference type="NCBIfam" id="NF003302">
    <property type="entry name" value="PRK04302.1"/>
    <property type="match status" value="1"/>
</dbReference>
<dbReference type="RefSeq" id="WP_167168499.1">
    <property type="nucleotide sequence ID" value="NZ_BAAAOO010000007.1"/>
</dbReference>
<gene>
    <name evidence="2" type="ORF">FB473_002597</name>
</gene>
<accession>A0ABX0SMI8</accession>
<dbReference type="SUPFAM" id="SSF51351">
    <property type="entry name" value="Triosephosphate isomerase (TIM)"/>
    <property type="match status" value="1"/>
</dbReference>